<evidence type="ECO:0008006" key="4">
    <source>
        <dbReference type="Google" id="ProtNLM"/>
    </source>
</evidence>
<dbReference type="InterPro" id="IPR031560">
    <property type="entry name" value="CzcE"/>
</dbReference>
<feature type="signal peptide" evidence="1">
    <location>
        <begin position="1"/>
        <end position="22"/>
    </location>
</feature>
<evidence type="ECO:0000313" key="3">
    <source>
        <dbReference type="Proteomes" id="UP001180825"/>
    </source>
</evidence>
<keyword evidence="3" id="KW-1185">Reference proteome</keyword>
<reference evidence="2 3" key="1">
    <citation type="submission" date="2023-07" db="EMBL/GenBank/DDBJ databases">
        <title>Sorghum-associated microbial communities from plants grown in Nebraska, USA.</title>
        <authorList>
            <person name="Schachtman D."/>
        </authorList>
    </citation>
    <scope>NUCLEOTIDE SEQUENCE [LARGE SCALE GENOMIC DNA]</scope>
    <source>
        <strain evidence="2 3">BE316</strain>
    </source>
</reference>
<dbReference type="InterPro" id="IPR038674">
    <property type="entry name" value="CzcE_sf"/>
</dbReference>
<proteinExistence type="predicted"/>
<dbReference type="Proteomes" id="UP001180825">
    <property type="component" value="Unassembled WGS sequence"/>
</dbReference>
<accession>A0ABU2AG46</accession>
<organism evidence="2 3">
    <name type="scientific">Roseateles asaccharophilus</name>
    <dbReference type="NCBI Taxonomy" id="582607"/>
    <lineage>
        <taxon>Bacteria</taxon>
        <taxon>Pseudomonadati</taxon>
        <taxon>Pseudomonadota</taxon>
        <taxon>Betaproteobacteria</taxon>
        <taxon>Burkholderiales</taxon>
        <taxon>Sphaerotilaceae</taxon>
        <taxon>Roseateles</taxon>
    </lineage>
</organism>
<dbReference type="EMBL" id="JAVDXV010000014">
    <property type="protein sequence ID" value="MDR7336187.1"/>
    <property type="molecule type" value="Genomic_DNA"/>
</dbReference>
<protein>
    <recommendedName>
        <fullName evidence="4">Heavy-metal resistance protein CzcE</fullName>
    </recommendedName>
</protein>
<evidence type="ECO:0000256" key="1">
    <source>
        <dbReference type="SAM" id="SignalP"/>
    </source>
</evidence>
<keyword evidence="1" id="KW-0732">Signal</keyword>
<sequence length="114" mass="11980">MTRISASAFVASLLFAVGAAQAASMTNDTFMNGKSVHGEPVAATQDGRIVNVDAGKSINVNCGDVVTFQKAGKSFTWKFSSAAHRPVDLRAIAPAGFTDKPLKVYISRTDAESN</sequence>
<comment type="caution">
    <text evidence="2">The sequence shown here is derived from an EMBL/GenBank/DDBJ whole genome shotgun (WGS) entry which is preliminary data.</text>
</comment>
<dbReference type="Gene3D" id="2.60.40.2280">
    <property type="entry name" value="Heavy-metal resistance protein CzcE"/>
    <property type="match status" value="1"/>
</dbReference>
<evidence type="ECO:0000313" key="2">
    <source>
        <dbReference type="EMBL" id="MDR7336187.1"/>
    </source>
</evidence>
<dbReference type="RefSeq" id="WP_310333181.1">
    <property type="nucleotide sequence ID" value="NZ_JAVDXV010000014.1"/>
</dbReference>
<name>A0ABU2AG46_9BURK</name>
<feature type="chain" id="PRO_5046825158" description="Heavy-metal resistance protein CzcE" evidence="1">
    <location>
        <begin position="23"/>
        <end position="114"/>
    </location>
</feature>
<dbReference type="Pfam" id="PF16986">
    <property type="entry name" value="CzcE"/>
    <property type="match status" value="1"/>
</dbReference>
<gene>
    <name evidence="2" type="ORF">J2X21_005360</name>
</gene>